<evidence type="ECO:0000256" key="15">
    <source>
        <dbReference type="HAMAP-Rule" id="MF_01485"/>
    </source>
</evidence>
<organism evidence="20 21">
    <name type="scientific">Tamilnaduibacter salinus</name>
    <dbReference type="NCBI Taxonomy" id="1484056"/>
    <lineage>
        <taxon>Bacteria</taxon>
        <taxon>Pseudomonadati</taxon>
        <taxon>Pseudomonadota</taxon>
        <taxon>Gammaproteobacteria</taxon>
        <taxon>Pseudomonadales</taxon>
        <taxon>Marinobacteraceae</taxon>
        <taxon>Tamilnaduibacter</taxon>
    </lineage>
</organism>
<evidence type="ECO:0000256" key="10">
    <source>
        <dbReference type="ARBA" id="ARBA00023125"/>
    </source>
</evidence>
<dbReference type="InterPro" id="IPR014017">
    <property type="entry name" value="DNA_helicase_UvrD-like_C"/>
</dbReference>
<keyword evidence="10 15" id="KW-0238">DNA-binding</keyword>
<keyword evidence="2 15" id="KW-0479">Metal-binding</keyword>
<comment type="miscellaneous">
    <text evidence="15">In the RecBCD complex, RecB has a slow 3'-5' helicase, an exonuclease activity and loads RecA onto ssDNA, RecD has a fast 5'-3' helicase activity, while RecC stimulates the ATPase and processivity of the RecB helicase and contributes to recognition of the Chi site.</text>
</comment>
<comment type="subunit">
    <text evidence="15">Heterotrimer of RecB, RecC and RecD. All subunits contribute to DNA-binding. Interacts with RecA.</text>
</comment>
<dbReference type="InterPro" id="IPR038726">
    <property type="entry name" value="PDDEXK_AddAB-type"/>
</dbReference>
<dbReference type="PANTHER" id="PTHR11070">
    <property type="entry name" value="UVRD / RECB / PCRA DNA HELICASE FAMILY MEMBER"/>
    <property type="match status" value="1"/>
</dbReference>
<evidence type="ECO:0000256" key="13">
    <source>
        <dbReference type="ARBA" id="ARBA00034617"/>
    </source>
</evidence>
<dbReference type="Gene3D" id="1.10.3170.10">
    <property type="entry name" value="Recbcd, chain B, domain 2"/>
    <property type="match status" value="1"/>
</dbReference>
<evidence type="ECO:0000256" key="6">
    <source>
        <dbReference type="ARBA" id="ARBA00022806"/>
    </source>
</evidence>
<dbReference type="InterPro" id="IPR000212">
    <property type="entry name" value="DNA_helicase_UvrD/REP"/>
</dbReference>
<comment type="similarity">
    <text evidence="15">Belongs to the helicase family. UvrD subfamily.</text>
</comment>
<name>A0A2U1CWS9_9GAMM</name>
<protein>
    <recommendedName>
        <fullName evidence="15">RecBCD enzyme subunit RecB</fullName>
        <ecNumber evidence="15">3.1.11.5</ecNumber>
        <ecNumber evidence="15">5.6.2.4</ecNumber>
    </recommendedName>
    <alternativeName>
        <fullName evidence="15">DNA 3'-5' helicase subunit RecB</fullName>
    </alternativeName>
    <alternativeName>
        <fullName evidence="15">Exonuclease V subunit RecB</fullName>
        <shortName evidence="15">ExoV subunit RecB</shortName>
    </alternativeName>
    <alternativeName>
        <fullName evidence="15">Helicase/nuclease RecBCD subunit RecB</fullName>
    </alternativeName>
</protein>
<evidence type="ECO:0000256" key="2">
    <source>
        <dbReference type="ARBA" id="ARBA00022723"/>
    </source>
</evidence>
<dbReference type="Gene3D" id="1.10.486.10">
    <property type="entry name" value="PCRA, domain 4"/>
    <property type="match status" value="1"/>
</dbReference>
<dbReference type="SUPFAM" id="SSF52980">
    <property type="entry name" value="Restriction endonuclease-like"/>
    <property type="match status" value="1"/>
</dbReference>
<keyword evidence="3 15" id="KW-0547">Nucleotide-binding</keyword>
<evidence type="ECO:0000256" key="3">
    <source>
        <dbReference type="ARBA" id="ARBA00022741"/>
    </source>
</evidence>
<evidence type="ECO:0000256" key="17">
    <source>
        <dbReference type="SAM" id="MobiDB-lite"/>
    </source>
</evidence>
<dbReference type="HAMAP" id="MF_01485">
    <property type="entry name" value="RecB"/>
    <property type="match status" value="1"/>
</dbReference>
<dbReference type="Gene3D" id="3.40.50.300">
    <property type="entry name" value="P-loop containing nucleotide triphosphate hydrolases"/>
    <property type="match status" value="2"/>
</dbReference>
<dbReference type="GO" id="GO:0008854">
    <property type="term" value="F:exodeoxyribonuclease V activity"/>
    <property type="evidence" value="ECO:0007669"/>
    <property type="project" value="UniProtKB-EC"/>
</dbReference>
<reference evidence="20 21" key="1">
    <citation type="submission" date="2018-04" db="EMBL/GenBank/DDBJ databases">
        <title>Genomic Encyclopedia of Type Strains, Phase IV (KMG-IV): sequencing the most valuable type-strain genomes for metagenomic binning, comparative biology and taxonomic classification.</title>
        <authorList>
            <person name="Goeker M."/>
        </authorList>
    </citation>
    <scope>NUCLEOTIDE SEQUENCE [LARGE SCALE GENOMIC DNA]</scope>
    <source>
        <strain evidence="20 21">DSM 28688</strain>
    </source>
</reference>
<evidence type="ECO:0000256" key="11">
    <source>
        <dbReference type="ARBA" id="ARBA00023204"/>
    </source>
</evidence>
<feature type="binding site" evidence="15">
    <location>
        <position position="986"/>
    </location>
    <ligand>
        <name>Mg(2+)</name>
        <dbReference type="ChEBI" id="CHEBI:18420"/>
    </ligand>
</feature>
<dbReference type="Pfam" id="PF12705">
    <property type="entry name" value="PDDEXK_1"/>
    <property type="match status" value="1"/>
</dbReference>
<keyword evidence="1 15" id="KW-0540">Nuclease</keyword>
<dbReference type="EMBL" id="QEKQ01000005">
    <property type="protein sequence ID" value="PVY76403.1"/>
    <property type="molecule type" value="Genomic_DNA"/>
</dbReference>
<dbReference type="EC" id="5.6.2.4" evidence="15"/>
<feature type="active site" description="For nuclease activity" evidence="15">
    <location>
        <position position="1116"/>
    </location>
</feature>
<feature type="region of interest" description="Disordered" evidence="17">
    <location>
        <begin position="936"/>
        <end position="979"/>
    </location>
</feature>
<dbReference type="CDD" id="cd22352">
    <property type="entry name" value="RecB_C-like"/>
    <property type="match status" value="1"/>
</dbReference>
<dbReference type="PANTHER" id="PTHR11070:SF23">
    <property type="entry name" value="RECBCD ENZYME SUBUNIT RECB"/>
    <property type="match status" value="1"/>
</dbReference>
<feature type="compositionally biased region" description="Acidic residues" evidence="17">
    <location>
        <begin position="937"/>
        <end position="958"/>
    </location>
</feature>
<keyword evidence="4 15" id="KW-0227">DNA damage</keyword>
<dbReference type="RefSeq" id="WP_116919148.1">
    <property type="nucleotide sequence ID" value="NZ_QEKQ01000005.1"/>
</dbReference>
<comment type="function">
    <text evidence="15">A helicase/nuclease that prepares dsDNA breaks (DSB) for recombinational DNA repair. Binds to DSBs and unwinds DNA via a highly rapid and processive ATP-dependent bidirectional helicase activity. Unwinds dsDNA until it encounters a Chi (crossover hotspot instigator) sequence from the 3' direction. Cuts ssDNA a few nucleotides 3' to the Chi site. The properties and activities of the enzyme are changed at Chi. The Chi-altered holoenzyme produces a long 3'-ssDNA overhang and facilitates RecA-binding to the ssDNA for homologous DNA recombination and repair. Holoenzyme degrades any linearized DNA that is unable to undergo homologous recombination. In the holoenzyme this subunit contributes ATPase, 3'-5' helicase, exonuclease activity and loads RecA onto ssDNA.</text>
</comment>
<dbReference type="InterPro" id="IPR011604">
    <property type="entry name" value="PDDEXK-like_dom_sf"/>
</dbReference>
<evidence type="ECO:0000256" key="16">
    <source>
        <dbReference type="PROSITE-ProRule" id="PRU00560"/>
    </source>
</evidence>
<dbReference type="Pfam" id="PF13361">
    <property type="entry name" value="UvrD_C"/>
    <property type="match status" value="1"/>
</dbReference>
<evidence type="ECO:0000256" key="7">
    <source>
        <dbReference type="ARBA" id="ARBA00022839"/>
    </source>
</evidence>
<proteinExistence type="inferred from homology"/>
<feature type="domain" description="UvrD-like helicase ATP-binding" evidence="18">
    <location>
        <begin position="2"/>
        <end position="469"/>
    </location>
</feature>
<keyword evidence="9 15" id="KW-0460">Magnesium</keyword>
<comment type="catalytic activity">
    <reaction evidence="14 15">
        <text>ATP + H2O = ADP + phosphate + H(+)</text>
        <dbReference type="Rhea" id="RHEA:13065"/>
        <dbReference type="ChEBI" id="CHEBI:15377"/>
        <dbReference type="ChEBI" id="CHEBI:15378"/>
        <dbReference type="ChEBI" id="CHEBI:30616"/>
        <dbReference type="ChEBI" id="CHEBI:43474"/>
        <dbReference type="ChEBI" id="CHEBI:456216"/>
        <dbReference type="EC" id="5.6.2.4"/>
    </reaction>
</comment>
<evidence type="ECO:0000313" key="20">
    <source>
        <dbReference type="EMBL" id="PVY76403.1"/>
    </source>
</evidence>
<evidence type="ECO:0000256" key="9">
    <source>
        <dbReference type="ARBA" id="ARBA00022842"/>
    </source>
</evidence>
<dbReference type="GO" id="GO:0000287">
    <property type="term" value="F:magnesium ion binding"/>
    <property type="evidence" value="ECO:0007669"/>
    <property type="project" value="UniProtKB-UniRule"/>
</dbReference>
<feature type="domain" description="UvrD-like helicase C-terminal" evidence="19">
    <location>
        <begin position="505"/>
        <end position="776"/>
    </location>
</feature>
<keyword evidence="11 15" id="KW-0234">DNA repair</keyword>
<keyword evidence="5 15" id="KW-0378">Hydrolase</keyword>
<evidence type="ECO:0000313" key="21">
    <source>
        <dbReference type="Proteomes" id="UP000245887"/>
    </source>
</evidence>
<evidence type="ECO:0000259" key="18">
    <source>
        <dbReference type="PROSITE" id="PS51198"/>
    </source>
</evidence>
<dbReference type="GO" id="GO:0005524">
    <property type="term" value="F:ATP binding"/>
    <property type="evidence" value="ECO:0007669"/>
    <property type="project" value="UniProtKB-UniRule"/>
</dbReference>
<comment type="catalytic activity">
    <reaction evidence="15">
        <text>Exonucleolytic cleavage (in the presence of ATP) in either 5'- to 3'- or 3'- to 5'-direction to yield 5'-phosphooligonucleotides.</text>
        <dbReference type="EC" id="3.1.11.5"/>
    </reaction>
</comment>
<dbReference type="GO" id="GO:0009338">
    <property type="term" value="C:exodeoxyribonuclease V complex"/>
    <property type="evidence" value="ECO:0007669"/>
    <property type="project" value="TreeGrafter"/>
</dbReference>
<dbReference type="SUPFAM" id="SSF52540">
    <property type="entry name" value="P-loop containing nucleoside triphosphate hydrolases"/>
    <property type="match status" value="1"/>
</dbReference>
<accession>A0A2U1CWS9</accession>
<dbReference type="GO" id="GO:0016887">
    <property type="term" value="F:ATP hydrolysis activity"/>
    <property type="evidence" value="ECO:0007669"/>
    <property type="project" value="RHEA"/>
</dbReference>
<dbReference type="InterPro" id="IPR027417">
    <property type="entry name" value="P-loop_NTPase"/>
</dbReference>
<dbReference type="GO" id="GO:0005829">
    <property type="term" value="C:cytosol"/>
    <property type="evidence" value="ECO:0007669"/>
    <property type="project" value="TreeGrafter"/>
</dbReference>
<feature type="region of interest" description="Nuclease activity, interacts with RecD and RecA" evidence="15">
    <location>
        <begin position="924"/>
        <end position="1216"/>
    </location>
</feature>
<feature type="region of interest" description="DNA-binding and helicase activity, interacts with RecC" evidence="15">
    <location>
        <begin position="1"/>
        <end position="896"/>
    </location>
</feature>
<dbReference type="GO" id="GO:0043138">
    <property type="term" value="F:3'-5' DNA helicase activity"/>
    <property type="evidence" value="ECO:0007669"/>
    <property type="project" value="UniProtKB-UniRule"/>
</dbReference>
<comment type="caution">
    <text evidence="20">The sequence shown here is derived from an EMBL/GenBank/DDBJ whole genome shotgun (WGS) entry which is preliminary data.</text>
</comment>
<evidence type="ECO:0000256" key="12">
    <source>
        <dbReference type="ARBA" id="ARBA00023235"/>
    </source>
</evidence>
<dbReference type="GO" id="GO:0003677">
    <property type="term" value="F:DNA binding"/>
    <property type="evidence" value="ECO:0007669"/>
    <property type="project" value="UniProtKB-UniRule"/>
</dbReference>
<feature type="binding site" evidence="15">
    <location>
        <position position="1116"/>
    </location>
    <ligand>
        <name>Mg(2+)</name>
        <dbReference type="ChEBI" id="CHEBI:18420"/>
    </ligand>
</feature>
<feature type="binding site" evidence="15">
    <location>
        <position position="1103"/>
    </location>
    <ligand>
        <name>Mg(2+)</name>
        <dbReference type="ChEBI" id="CHEBI:18420"/>
    </ligand>
</feature>
<dbReference type="PROSITE" id="PS51198">
    <property type="entry name" value="UVRD_HELICASE_ATP_BIND"/>
    <property type="match status" value="1"/>
</dbReference>
<evidence type="ECO:0000256" key="5">
    <source>
        <dbReference type="ARBA" id="ARBA00022801"/>
    </source>
</evidence>
<evidence type="ECO:0000256" key="4">
    <source>
        <dbReference type="ARBA" id="ARBA00022763"/>
    </source>
</evidence>
<dbReference type="Pfam" id="PF00580">
    <property type="entry name" value="UvrD-helicase"/>
    <property type="match status" value="1"/>
</dbReference>
<comment type="catalytic activity">
    <reaction evidence="13 15">
        <text>Couples ATP hydrolysis with the unwinding of duplex DNA by translocating in the 3'-5' direction.</text>
        <dbReference type="EC" id="5.6.2.4"/>
    </reaction>
</comment>
<comment type="domain">
    <text evidence="15">The C-terminal domain has nuclease activity and interacts with RecD. It interacts with RecA, facilitating its loading onto ssDNA.</text>
</comment>
<comment type="domain">
    <text evidence="15">The N-terminal DNA-binding domain is a ssDNA-dependent ATPase and has ATP-dependent 3'-5' helicase function. This domain interacts with RecC.</text>
</comment>
<dbReference type="PROSITE" id="PS51217">
    <property type="entry name" value="UVRD_HELICASE_CTER"/>
    <property type="match status" value="1"/>
</dbReference>
<sequence>MTDDVRPLDLLRFPLHGSRLIEASAGTGKTFTIALLYVRLVLGHRGDADTLDRGSVPPEILVVTFTEAATRELRDRIRARLTEAAACFAEDPGTADRSPEIGDPLLALRNDIPAEQWRACVRKLQLAAEWMDEAAVATIHGWCHRMLNEHAFDSGSFFRQTLETDQSELLAEAVRDYWRTHVYPLDDQSWSLLNTFWDTPDALSGALGPLLDQRDALTVAAQSPQDALSDMASGVRELKTRWRDLVPELSATMDQAIQKKAVDGRKLRRDWWANWFDALNGWSESADAILPDLSASAWKRLTPEGIAEILKTDSDLAGHEAWALVEQLGEWWETLKTRRTPLLVHATHWVGERLASEKQRRAEMGFDDLLTGLDDALAGAHGERLASVIRRQFPMALIDEFQDTDPVQYRIFNRVYRVADNDADTGLFLIGDPKQAIYAFRGADIHAYLTAREATAGRHYSLATNFRSADGMVGAVNTLFGASDQALEAGAFLFRRGDRNPLPFLPVAAKGRSDRWQVAGEPAPALTVWHFPEEDAPLPKNRAEPELAEACASRIVELLQGGQQGRTGFEDPEAGWQPVRARDVAVLVNKGSEARLVRDALARRGVRSVYLSDRDSVLNTTVSDELARWLNACAEPETIAWLRSALATPTLGLSDAMLDHLQQDELALEDTIERFRHYRALWQAQGVLPMLRRLLMDYQVPARLLAQPDGERVLTDILHLAEVLQQESQHLDGEHALIRHFADMKDNARGDAELLQVRLESDASLVQVVTVHKSKGLEYPLVFLPFPFNYRPEKRSQSFIKWHDDEGRVQVSLDPDDETLARADRERLGEDIRKLYVALTRACHATWVGTAPVKGWPLSGLGHLLAPEADEDDEPVEAYLRARLGDSPDIRIEPLPDSVEDQWMATDPVELGEARVAHRDPRENWWIASYSALRLADEDEPTDAGDSPEEETAREETDDPAHQTLPAEPDSPHGFPRGADPGTFLHGLLEWCAERGFDRVPGQPDALGDMLTSRCEIRGWDAWVPMLQRWVLTLLNNEMPTPWGVCRLRDLRVYQPELEFWFESHHVDTRVLDRLARDHTLDGAPRQPLAPDALNGMLKGFIDLVFEVDGRFYVLDYKSNALGDQNGDYTAQTMTGAILDKRYDLQYLLYLLALHRLLKARLPDYDYERHVGGAIYLFLRGCDADSAGVFHDRPSRAVIESLDRLFRGVPVSEVTA</sequence>
<feature type="binding site" evidence="16">
    <location>
        <begin position="23"/>
        <end position="30"/>
    </location>
    <ligand>
        <name>ATP</name>
        <dbReference type="ChEBI" id="CHEBI:30616"/>
    </ligand>
</feature>
<evidence type="ECO:0000256" key="8">
    <source>
        <dbReference type="ARBA" id="ARBA00022840"/>
    </source>
</evidence>
<gene>
    <name evidence="15" type="primary">recB</name>
    <name evidence="20" type="ORF">C8D92_105156</name>
</gene>
<keyword evidence="6 15" id="KW-0347">Helicase</keyword>
<dbReference type="InterPro" id="IPR011335">
    <property type="entry name" value="Restrct_endonuc-II-like"/>
</dbReference>
<comment type="cofactor">
    <cofactor evidence="15">
        <name>Mg(2+)</name>
        <dbReference type="ChEBI" id="CHEBI:18420"/>
    </cofactor>
    <text evidence="15">Binds 1 Mg(2+) ion per subunit.</text>
</comment>
<keyword evidence="7 15" id="KW-0269">Exonuclease</keyword>
<evidence type="ECO:0000256" key="14">
    <source>
        <dbReference type="ARBA" id="ARBA00048988"/>
    </source>
</evidence>
<dbReference type="AlphaFoldDB" id="A0A2U1CWS9"/>
<evidence type="ECO:0000259" key="19">
    <source>
        <dbReference type="PROSITE" id="PS51217"/>
    </source>
</evidence>
<dbReference type="InterPro" id="IPR004586">
    <property type="entry name" value="RecB"/>
</dbReference>
<evidence type="ECO:0000256" key="1">
    <source>
        <dbReference type="ARBA" id="ARBA00022722"/>
    </source>
</evidence>
<dbReference type="Gene3D" id="3.90.320.10">
    <property type="match status" value="1"/>
</dbReference>
<dbReference type="Proteomes" id="UP000245887">
    <property type="component" value="Unassembled WGS sequence"/>
</dbReference>
<keyword evidence="12 15" id="KW-0413">Isomerase</keyword>
<dbReference type="EC" id="3.1.11.5" evidence="15"/>
<dbReference type="OrthoDB" id="9810135at2"/>
<dbReference type="InterPro" id="IPR014016">
    <property type="entry name" value="UvrD-like_ATP-bd"/>
</dbReference>
<keyword evidence="8 15" id="KW-0067">ATP-binding</keyword>
<dbReference type="NCBIfam" id="TIGR00609">
    <property type="entry name" value="recB"/>
    <property type="match status" value="1"/>
</dbReference>
<dbReference type="GO" id="GO:0000724">
    <property type="term" value="P:double-strand break repair via homologous recombination"/>
    <property type="evidence" value="ECO:0007669"/>
    <property type="project" value="UniProtKB-UniRule"/>
</dbReference>